<dbReference type="Proteomes" id="UP001163046">
    <property type="component" value="Unassembled WGS sequence"/>
</dbReference>
<dbReference type="CDD" id="cd01671">
    <property type="entry name" value="CARD"/>
    <property type="match status" value="1"/>
</dbReference>
<name>A0A9W9YQB0_9CNID</name>
<dbReference type="AlphaFoldDB" id="A0A9W9YQB0"/>
<protein>
    <recommendedName>
        <fullName evidence="3">CARD domain-containing protein</fullName>
    </recommendedName>
</protein>
<evidence type="ECO:0000313" key="1">
    <source>
        <dbReference type="EMBL" id="KAJ7363116.1"/>
    </source>
</evidence>
<reference evidence="1" key="1">
    <citation type="submission" date="2023-01" db="EMBL/GenBank/DDBJ databases">
        <title>Genome assembly of the deep-sea coral Lophelia pertusa.</title>
        <authorList>
            <person name="Herrera S."/>
            <person name="Cordes E."/>
        </authorList>
    </citation>
    <scope>NUCLEOTIDE SEQUENCE</scope>
    <source>
        <strain evidence="1">USNM1676648</strain>
        <tissue evidence="1">Polyp</tissue>
    </source>
</reference>
<comment type="caution">
    <text evidence="1">The sequence shown here is derived from an EMBL/GenBank/DDBJ whole genome shotgun (WGS) entry which is preliminary data.</text>
</comment>
<gene>
    <name evidence="1" type="ORF">OS493_011390</name>
</gene>
<dbReference type="EMBL" id="MU827306">
    <property type="protein sequence ID" value="KAJ7363116.1"/>
    <property type="molecule type" value="Genomic_DNA"/>
</dbReference>
<keyword evidence="2" id="KW-1185">Reference proteome</keyword>
<evidence type="ECO:0000313" key="2">
    <source>
        <dbReference type="Proteomes" id="UP001163046"/>
    </source>
</evidence>
<dbReference type="Gene3D" id="1.10.533.10">
    <property type="entry name" value="Death Domain, Fas"/>
    <property type="match status" value="1"/>
</dbReference>
<dbReference type="SUPFAM" id="SSF47986">
    <property type="entry name" value="DEATH domain"/>
    <property type="match status" value="1"/>
</dbReference>
<organism evidence="1 2">
    <name type="scientific">Desmophyllum pertusum</name>
    <dbReference type="NCBI Taxonomy" id="174260"/>
    <lineage>
        <taxon>Eukaryota</taxon>
        <taxon>Metazoa</taxon>
        <taxon>Cnidaria</taxon>
        <taxon>Anthozoa</taxon>
        <taxon>Hexacorallia</taxon>
        <taxon>Scleractinia</taxon>
        <taxon>Caryophylliina</taxon>
        <taxon>Caryophylliidae</taxon>
        <taxon>Desmophyllum</taxon>
    </lineage>
</organism>
<dbReference type="InterPro" id="IPR011029">
    <property type="entry name" value="DEATH-like_dom_sf"/>
</dbReference>
<accession>A0A9W9YQB0</accession>
<evidence type="ECO:0008006" key="3">
    <source>
        <dbReference type="Google" id="ProtNLM"/>
    </source>
</evidence>
<proteinExistence type="predicted"/>
<sequence length="100" mass="11530">MDEIHQQILQEHWSTLKEKLEPLSVLKHLTERGVLDQVDQQNIENKVEPLLMSEGLLHILCGNENKPNAFVEFLNALEKVALEKEQPCLICLLRRAGKYS</sequence>